<dbReference type="Gene3D" id="1.50.10.10">
    <property type="match status" value="1"/>
</dbReference>
<feature type="domain" description="Glycosyl hydrolase family 95 N-terminal" evidence="1">
    <location>
        <begin position="16"/>
        <end position="287"/>
    </location>
</feature>
<proteinExistence type="predicted"/>
<feature type="domain" description="Glycosyl hydrolase family 95 catalytic" evidence="3">
    <location>
        <begin position="318"/>
        <end position="779"/>
    </location>
</feature>
<evidence type="ECO:0000259" key="1">
    <source>
        <dbReference type="Pfam" id="PF14498"/>
    </source>
</evidence>
<dbReference type="InterPro" id="IPR054363">
    <property type="entry name" value="GH95_cat"/>
</dbReference>
<dbReference type="Pfam" id="PF21307">
    <property type="entry name" value="Glyco_hydro_95_C"/>
    <property type="match status" value="1"/>
</dbReference>
<name>A0ABY0V6G8_9ACTO</name>
<evidence type="ECO:0000313" key="5">
    <source>
        <dbReference type="Proteomes" id="UP000198976"/>
    </source>
</evidence>
<evidence type="ECO:0000259" key="3">
    <source>
        <dbReference type="Pfam" id="PF22124"/>
    </source>
</evidence>
<organism evidence="4 5">
    <name type="scientific">Schaalia radingae</name>
    <dbReference type="NCBI Taxonomy" id="131110"/>
    <lineage>
        <taxon>Bacteria</taxon>
        <taxon>Bacillati</taxon>
        <taxon>Actinomycetota</taxon>
        <taxon>Actinomycetes</taxon>
        <taxon>Actinomycetales</taxon>
        <taxon>Actinomycetaceae</taxon>
        <taxon>Schaalia</taxon>
    </lineage>
</organism>
<gene>
    <name evidence="4" type="ORF">SAMN04489714_0742</name>
</gene>
<dbReference type="GO" id="GO:0016787">
    <property type="term" value="F:hydrolase activity"/>
    <property type="evidence" value="ECO:0007669"/>
    <property type="project" value="UniProtKB-KW"/>
</dbReference>
<dbReference type="InterPro" id="IPR027414">
    <property type="entry name" value="GH95_N_dom"/>
</dbReference>
<protein>
    <submittedName>
        <fullName evidence="4">Glycosyl hydrolase family 65, N-terminal domain</fullName>
    </submittedName>
</protein>
<dbReference type="Pfam" id="PF22124">
    <property type="entry name" value="Glyco_hydro_95_cat"/>
    <property type="match status" value="1"/>
</dbReference>
<keyword evidence="5" id="KW-1185">Reference proteome</keyword>
<accession>A0ABY0V6G8</accession>
<evidence type="ECO:0000313" key="4">
    <source>
        <dbReference type="EMBL" id="SDT90406.1"/>
    </source>
</evidence>
<dbReference type="InterPro" id="IPR012341">
    <property type="entry name" value="6hp_glycosidase-like_sf"/>
</dbReference>
<dbReference type="PIRSF" id="PIRSF007663">
    <property type="entry name" value="UCP007663"/>
    <property type="match status" value="1"/>
</dbReference>
<dbReference type="PANTHER" id="PTHR31084:SF19">
    <property type="entry name" value="GLYCOSYL HYDROLASE FAMILY 95 N-TERMINAL DOMAIN-CONTAINING PROTEIN"/>
    <property type="match status" value="1"/>
</dbReference>
<dbReference type="Pfam" id="PF14498">
    <property type="entry name" value="Glyco_hyd_65N_2"/>
    <property type="match status" value="1"/>
</dbReference>
<keyword evidence="4" id="KW-0378">Hydrolase</keyword>
<dbReference type="EMBL" id="LT629792">
    <property type="protein sequence ID" value="SDT90406.1"/>
    <property type="molecule type" value="Genomic_DNA"/>
</dbReference>
<sequence length="895" mass="98457">MASAQHTTSHHHDLRLWYRQPASLTELMSSGKGPQAGSPSIVDADSRIWQETVMPIGNGDLGGAIFGEISRDRIGFNEKTLWTGGPGSTPTYDGGNSVEHGRNGQTLRSVQHLFEQGRREEAARLASNTLIGGFNAAEQGGYQAWGTVYLDYGFADDHYSNYERDLNLSTGIAHVAFDHDGTHITREYFASNPDNVLVMHLTSTTAQTLAVSFPTKQDSQKNAERTTVDVAGGLLEVSGALHNNGLRYASAIKVASTDGEVSDGGDHLSIAGCTHVSLLVSAATDYALTFPAYRTGESPRDVSRRVRAVLEEAAARSIDDLRERHQRDYSALFDRVELDLGQCDAKNAGQCDGGEADQCARTVPTDVLLDAYRAGDASPAQQRELEVVLFQYGRYLGISSSRENSLLPANLQGVWANRSDDTVGPNAWNSDYHLNVNMQMIYWAAYSTNLVETADPMIRFMKALVEPGRRTARIYLGTDGSEGSGFSAHTENTPFGWTTPGRDFFWGWSPAVVPWMLHNVYEWYEFTGDTERLREDIYPLLKEQADLYVQRLLHPSTDSTGTRRLVSSPAYSPEHGPVTDGNVYEQTLIWQMLTDAIEAAEVLQVDADRLTMDESCSIDDWERDWENGGAFTSDASRSWACARQLLDPIVIGDSGQIKEWYDEGALGHHTDGSAIADYQCYHRHMSHVLGLYPGDLITVDHAEFLDAAKVSMNDRSDRATGWGIAQRLNSWARAGDGERAHRIIQSFFANGIYPNLFDTHPPFQIDGNFGYTAGVSEMLLQSNSTWVSQDGREYRNYMYPAPALPRVWRNGRVSGLRARGNFTVGYEWADGAVTLMTITSGSGGHAVVRLSGASNATVTSADGACVRSTLLDATHLAFDTRPGETYTITHLTKEA</sequence>
<dbReference type="Proteomes" id="UP000198976">
    <property type="component" value="Chromosome I"/>
</dbReference>
<dbReference type="InterPro" id="IPR049053">
    <property type="entry name" value="AFCA-like_C"/>
</dbReference>
<reference evidence="4 5" key="1">
    <citation type="submission" date="2016-10" db="EMBL/GenBank/DDBJ databases">
        <authorList>
            <person name="Varghese N."/>
            <person name="Submissions S."/>
        </authorList>
    </citation>
    <scope>NUCLEOTIDE SEQUENCE [LARGE SCALE GENOMIC DNA]</scope>
    <source>
        <strain evidence="4 5">DSM 9169</strain>
    </source>
</reference>
<feature type="domain" description="Alpha fucosidase A-like C-terminal" evidence="2">
    <location>
        <begin position="797"/>
        <end position="888"/>
    </location>
</feature>
<dbReference type="PANTHER" id="PTHR31084">
    <property type="entry name" value="ALPHA-L-FUCOSIDASE 2"/>
    <property type="match status" value="1"/>
</dbReference>
<evidence type="ECO:0000259" key="2">
    <source>
        <dbReference type="Pfam" id="PF21307"/>
    </source>
</evidence>
<dbReference type="InterPro" id="IPR016518">
    <property type="entry name" value="Alpha-L-fucosidase"/>
</dbReference>
<dbReference type="InterPro" id="IPR008928">
    <property type="entry name" value="6-hairpin_glycosidase_sf"/>
</dbReference>
<dbReference type="SUPFAM" id="SSF48208">
    <property type="entry name" value="Six-hairpin glycosidases"/>
    <property type="match status" value="1"/>
</dbReference>